<dbReference type="AlphaFoldDB" id="A0A1D2VC21"/>
<dbReference type="EMBL" id="KV454487">
    <property type="protein sequence ID" value="ODV59254.1"/>
    <property type="molecule type" value="Genomic_DNA"/>
</dbReference>
<protein>
    <submittedName>
        <fullName evidence="10">Vacuolar aminopeptidase</fullName>
    </submittedName>
</protein>
<dbReference type="InterPro" id="IPR023358">
    <property type="entry name" value="Peptidase_M18_dom2"/>
</dbReference>
<keyword evidence="11" id="KW-1185">Reference proteome</keyword>
<dbReference type="GO" id="GO:0070006">
    <property type="term" value="F:metalloaminopeptidase activity"/>
    <property type="evidence" value="ECO:0007669"/>
    <property type="project" value="TreeGrafter"/>
</dbReference>
<dbReference type="GO" id="GO:0006508">
    <property type="term" value="P:proteolysis"/>
    <property type="evidence" value="ECO:0007669"/>
    <property type="project" value="UniProtKB-KW"/>
</dbReference>
<dbReference type="SUPFAM" id="SSF53187">
    <property type="entry name" value="Zn-dependent exopeptidases"/>
    <property type="match status" value="1"/>
</dbReference>
<dbReference type="OrthoDB" id="9880441at2759"/>
<dbReference type="PANTHER" id="PTHR28570:SF4">
    <property type="entry name" value="VACUOLAR AMINOPEPTIDASE 1"/>
    <property type="match status" value="1"/>
</dbReference>
<dbReference type="Pfam" id="PF02127">
    <property type="entry name" value="Peptidase_M18"/>
    <property type="match status" value="1"/>
</dbReference>
<evidence type="ECO:0000256" key="8">
    <source>
        <dbReference type="ARBA" id="ARBA00023049"/>
    </source>
</evidence>
<evidence type="ECO:0000256" key="3">
    <source>
        <dbReference type="ARBA" id="ARBA00022438"/>
    </source>
</evidence>
<evidence type="ECO:0000256" key="6">
    <source>
        <dbReference type="ARBA" id="ARBA00022801"/>
    </source>
</evidence>
<dbReference type="GO" id="GO:0008270">
    <property type="term" value="F:zinc ion binding"/>
    <property type="evidence" value="ECO:0007669"/>
    <property type="project" value="InterPro"/>
</dbReference>
<dbReference type="SUPFAM" id="SSF101821">
    <property type="entry name" value="Aminopeptidase/glucanase lid domain"/>
    <property type="match status" value="1"/>
</dbReference>
<proteinExistence type="inferred from homology"/>
<evidence type="ECO:0000256" key="9">
    <source>
        <dbReference type="RuleBase" id="RU004386"/>
    </source>
</evidence>
<accession>A0A1D2VC21</accession>
<keyword evidence="8 9" id="KW-0482">Metalloprotease</keyword>
<sequence>MPSSPELYSSSNPVNSSSFSLNNISKFFPIVYDENYFESYSNSYISFTSENPTTYHVVKYFGSLLESHGFKYLSEKSNWGQLQSGFYYTTRNGTSFSAFSIGKGWKPENGVGLVGCHIDELTAKLKPNSIKPSVEGYELLGVSPYAGALSWLWWDRDLHIGGNVLVKSNNKDSKLGFSIESKLIKSPLPIAHIPSLAPHFGAPSQGPFNLETQAVPVIGYSSGDDEPATLEEKSAPLYGRHSLNLLRYIAKLAQVEVKDIVQLDLELYDGQKGTLGGLNKEFLFCPRIDDRICGFAAIHGLIEYVNKSKSIPAEGSFSMVTLYDNEEVGSLSRQGAKGGLSESVISRVIDSFIGPENNYPSSTSALRLTYANSIILSADVNHMLNPNFNNVYLDKHKALPNTGVCLSLDSNGHMATDVTGVVIIEQVAKLNDDKIQYFMIRNDSRSGGTIGPSISSQTGARTIDLGIPEISMHSIRPATGSKDVGLGVKFFGGFFTYWREVTDAIGDL</sequence>
<keyword evidence="4 9" id="KW-0645">Protease</keyword>
<dbReference type="STRING" id="1344418.A0A1D2VC21"/>
<keyword evidence="7 9" id="KW-0862">Zinc</keyword>
<keyword evidence="6 9" id="KW-0378">Hydrolase</keyword>
<evidence type="ECO:0000256" key="1">
    <source>
        <dbReference type="ARBA" id="ARBA00001947"/>
    </source>
</evidence>
<dbReference type="GO" id="GO:0000324">
    <property type="term" value="C:fungal-type vacuole"/>
    <property type="evidence" value="ECO:0007669"/>
    <property type="project" value="TreeGrafter"/>
</dbReference>
<evidence type="ECO:0000313" key="10">
    <source>
        <dbReference type="EMBL" id="ODV59254.1"/>
    </source>
</evidence>
<dbReference type="Gene3D" id="2.30.250.10">
    <property type="entry name" value="Aminopeptidase i, Domain 2"/>
    <property type="match status" value="1"/>
</dbReference>
<evidence type="ECO:0000256" key="4">
    <source>
        <dbReference type="ARBA" id="ARBA00022670"/>
    </source>
</evidence>
<comment type="cofactor">
    <cofactor evidence="1">
        <name>Zn(2+)</name>
        <dbReference type="ChEBI" id="CHEBI:29105"/>
    </cofactor>
</comment>
<dbReference type="PRINTS" id="PR00932">
    <property type="entry name" value="AMINO1PTASE"/>
</dbReference>
<reference evidence="11" key="1">
    <citation type="submission" date="2016-05" db="EMBL/GenBank/DDBJ databases">
        <title>Comparative genomics of biotechnologically important yeasts.</title>
        <authorList>
            <consortium name="DOE Joint Genome Institute"/>
            <person name="Riley R."/>
            <person name="Haridas S."/>
            <person name="Wolfe K.H."/>
            <person name="Lopes M.R."/>
            <person name="Hittinger C.T."/>
            <person name="Goker M."/>
            <person name="Salamov A."/>
            <person name="Wisecaver J."/>
            <person name="Long T.M."/>
            <person name="Aerts A.L."/>
            <person name="Barry K."/>
            <person name="Choi C."/>
            <person name="Clum A."/>
            <person name="Coughlan A.Y."/>
            <person name="Deshpande S."/>
            <person name="Douglass A.P."/>
            <person name="Hanson S.J."/>
            <person name="Klenk H.-P."/>
            <person name="Labutti K."/>
            <person name="Lapidus A."/>
            <person name="Lindquist E."/>
            <person name="Lipzen A."/>
            <person name="Meier-Kolthoff J.P."/>
            <person name="Ohm R.A."/>
            <person name="Otillar R.P."/>
            <person name="Pangilinan J."/>
            <person name="Peng Y."/>
            <person name="Rokas A."/>
            <person name="Rosa C.A."/>
            <person name="Scheuner C."/>
            <person name="Sibirny A.A."/>
            <person name="Slot J.C."/>
            <person name="Stielow J.B."/>
            <person name="Sun H."/>
            <person name="Kurtzman C.P."/>
            <person name="Blackwell M."/>
            <person name="Grigoriev I.V."/>
            <person name="Jeffries T.W."/>
        </authorList>
    </citation>
    <scope>NUCLEOTIDE SEQUENCE [LARGE SCALE GENOMIC DNA]</scope>
    <source>
        <strain evidence="11">DSM 1968</strain>
    </source>
</reference>
<dbReference type="InterPro" id="IPR001948">
    <property type="entry name" value="Peptidase_M18"/>
</dbReference>
<keyword evidence="3 9" id="KW-0031">Aminopeptidase</keyword>
<evidence type="ECO:0000256" key="2">
    <source>
        <dbReference type="ARBA" id="ARBA00008290"/>
    </source>
</evidence>
<organism evidence="10 11">
    <name type="scientific">Ascoidea rubescens DSM 1968</name>
    <dbReference type="NCBI Taxonomy" id="1344418"/>
    <lineage>
        <taxon>Eukaryota</taxon>
        <taxon>Fungi</taxon>
        <taxon>Dikarya</taxon>
        <taxon>Ascomycota</taxon>
        <taxon>Saccharomycotina</taxon>
        <taxon>Saccharomycetes</taxon>
        <taxon>Ascoideaceae</taxon>
        <taxon>Ascoidea</taxon>
    </lineage>
</organism>
<gene>
    <name evidence="10" type="ORF">ASCRUDRAFT_38072</name>
</gene>
<dbReference type="InParanoid" id="A0A1D2VC21"/>
<dbReference type="RefSeq" id="XP_020045561.1">
    <property type="nucleotide sequence ID" value="XM_020190822.1"/>
</dbReference>
<dbReference type="Proteomes" id="UP000095038">
    <property type="component" value="Unassembled WGS sequence"/>
</dbReference>
<comment type="similarity">
    <text evidence="2 9">Belongs to the peptidase M18 family.</text>
</comment>
<dbReference type="PANTHER" id="PTHR28570">
    <property type="entry name" value="ASPARTYL AMINOPEPTIDASE"/>
    <property type="match status" value="1"/>
</dbReference>
<name>A0A1D2VC21_9ASCO</name>
<evidence type="ECO:0000256" key="7">
    <source>
        <dbReference type="ARBA" id="ARBA00022833"/>
    </source>
</evidence>
<evidence type="ECO:0000256" key="5">
    <source>
        <dbReference type="ARBA" id="ARBA00022723"/>
    </source>
</evidence>
<dbReference type="FunCoup" id="A0A1D2VC21">
    <property type="interactions" value="202"/>
</dbReference>
<dbReference type="Gene3D" id="3.40.630.10">
    <property type="entry name" value="Zn peptidases"/>
    <property type="match status" value="1"/>
</dbReference>
<dbReference type="CDD" id="cd05658">
    <property type="entry name" value="M18_DAP"/>
    <property type="match status" value="1"/>
</dbReference>
<dbReference type="GeneID" id="30964458"/>
<keyword evidence="5 9" id="KW-0479">Metal-binding</keyword>
<evidence type="ECO:0000313" key="11">
    <source>
        <dbReference type="Proteomes" id="UP000095038"/>
    </source>
</evidence>